<gene>
    <name evidence="2" type="ORF">GOODEAATRI_027990</name>
</gene>
<evidence type="ECO:0000256" key="1">
    <source>
        <dbReference type="SAM" id="Phobius"/>
    </source>
</evidence>
<evidence type="ECO:0000313" key="3">
    <source>
        <dbReference type="Proteomes" id="UP001476798"/>
    </source>
</evidence>
<keyword evidence="3" id="KW-1185">Reference proteome</keyword>
<dbReference type="Proteomes" id="UP001476798">
    <property type="component" value="Unassembled WGS sequence"/>
</dbReference>
<accession>A0ABV0PSA6</accession>
<feature type="transmembrane region" description="Helical" evidence="1">
    <location>
        <begin position="24"/>
        <end position="43"/>
    </location>
</feature>
<evidence type="ECO:0000313" key="2">
    <source>
        <dbReference type="EMBL" id="MEQ2186392.1"/>
    </source>
</evidence>
<name>A0ABV0PSA6_9TELE</name>
<protein>
    <submittedName>
        <fullName evidence="2">Uncharacterized protein</fullName>
    </submittedName>
</protein>
<keyword evidence="1" id="KW-0472">Membrane</keyword>
<keyword evidence="1" id="KW-1133">Transmembrane helix</keyword>
<comment type="caution">
    <text evidence="2">The sequence shown here is derived from an EMBL/GenBank/DDBJ whole genome shotgun (WGS) entry which is preliminary data.</text>
</comment>
<keyword evidence="1" id="KW-0812">Transmembrane</keyword>
<dbReference type="EMBL" id="JAHRIO010083735">
    <property type="protein sequence ID" value="MEQ2186392.1"/>
    <property type="molecule type" value="Genomic_DNA"/>
</dbReference>
<proteinExistence type="predicted"/>
<organism evidence="2 3">
    <name type="scientific">Goodea atripinnis</name>
    <dbReference type="NCBI Taxonomy" id="208336"/>
    <lineage>
        <taxon>Eukaryota</taxon>
        <taxon>Metazoa</taxon>
        <taxon>Chordata</taxon>
        <taxon>Craniata</taxon>
        <taxon>Vertebrata</taxon>
        <taxon>Euteleostomi</taxon>
        <taxon>Actinopterygii</taxon>
        <taxon>Neopterygii</taxon>
        <taxon>Teleostei</taxon>
        <taxon>Neoteleostei</taxon>
        <taxon>Acanthomorphata</taxon>
        <taxon>Ovalentaria</taxon>
        <taxon>Atherinomorphae</taxon>
        <taxon>Cyprinodontiformes</taxon>
        <taxon>Goodeidae</taxon>
        <taxon>Goodea</taxon>
    </lineage>
</organism>
<sequence>MYSSIPISAPNDHKNNIIIKKHQLYLCCYFGIIYFESILLFYVPQLIHVYAFLKAEPTCIVQLYFEKSAQIKMADTNEMKHGRYKASNCRRHQFELRKRWA</sequence>
<reference evidence="2 3" key="1">
    <citation type="submission" date="2021-06" db="EMBL/GenBank/DDBJ databases">
        <authorList>
            <person name="Palmer J.M."/>
        </authorList>
    </citation>
    <scope>NUCLEOTIDE SEQUENCE [LARGE SCALE GENOMIC DNA]</scope>
    <source>
        <strain evidence="2 3">GA_2019</strain>
        <tissue evidence="2">Muscle</tissue>
    </source>
</reference>